<dbReference type="GO" id="GO:0016123">
    <property type="term" value="P:xanthophyll biosynthetic process"/>
    <property type="evidence" value="ECO:0007669"/>
    <property type="project" value="TreeGrafter"/>
</dbReference>
<evidence type="ECO:0000256" key="2">
    <source>
        <dbReference type="ARBA" id="ARBA00022746"/>
    </source>
</evidence>
<dbReference type="Pfam" id="PF04116">
    <property type="entry name" value="FA_hydroxylase"/>
    <property type="match status" value="1"/>
</dbReference>
<evidence type="ECO:0000313" key="7">
    <source>
        <dbReference type="Proteomes" id="UP000282971"/>
    </source>
</evidence>
<comment type="caution">
    <text evidence="6">The sequence shown here is derived from an EMBL/GenBank/DDBJ whole genome shotgun (WGS) entry which is preliminary data.</text>
</comment>
<comment type="similarity">
    <text evidence="1">Belongs to the sterol desaturase family.</text>
</comment>
<evidence type="ECO:0000256" key="3">
    <source>
        <dbReference type="ARBA" id="ARBA00023002"/>
    </source>
</evidence>
<keyword evidence="4" id="KW-0812">Transmembrane</keyword>
<feature type="transmembrane region" description="Helical" evidence="4">
    <location>
        <begin position="76"/>
        <end position="94"/>
    </location>
</feature>
<reference evidence="6 7" key="1">
    <citation type="submission" date="2019-01" db="EMBL/GenBank/DDBJ databases">
        <authorList>
            <person name="Chen W.-M."/>
        </authorList>
    </citation>
    <scope>NUCLEOTIDE SEQUENCE [LARGE SCALE GENOMIC DNA]</scope>
    <source>
        <strain evidence="6 7">CCP-7</strain>
    </source>
</reference>
<keyword evidence="3" id="KW-0560">Oxidoreductase</keyword>
<gene>
    <name evidence="6" type="ORF">EOD43_19565</name>
</gene>
<protein>
    <submittedName>
        <fullName evidence="6">Beta-carotene hydroxylase</fullName>
    </submittedName>
</protein>
<dbReference type="EMBL" id="SACN01000003">
    <property type="protein sequence ID" value="RVT90453.1"/>
    <property type="molecule type" value="Genomic_DNA"/>
</dbReference>
<dbReference type="PANTHER" id="PTHR31899">
    <property type="entry name" value="BETA-CAROTENE 3-HYDROXYLASE 1, CHLOROPLASTIC"/>
    <property type="match status" value="1"/>
</dbReference>
<dbReference type="Proteomes" id="UP000282971">
    <property type="component" value="Unassembled WGS sequence"/>
</dbReference>
<evidence type="ECO:0000256" key="1">
    <source>
        <dbReference type="ARBA" id="ARBA00009324"/>
    </source>
</evidence>
<keyword evidence="2" id="KW-0125">Carotenoid biosynthesis</keyword>
<evidence type="ECO:0000256" key="4">
    <source>
        <dbReference type="SAM" id="Phobius"/>
    </source>
</evidence>
<accession>A0A437LYR1</accession>
<proteinExistence type="inferred from homology"/>
<keyword evidence="7" id="KW-1185">Reference proteome</keyword>
<dbReference type="RefSeq" id="WP_127745712.1">
    <property type="nucleotide sequence ID" value="NZ_SACN01000003.1"/>
</dbReference>
<keyword evidence="4" id="KW-0472">Membrane</keyword>
<dbReference type="GO" id="GO:0010291">
    <property type="term" value="F:beta-carotene 3-hydroxylase activity"/>
    <property type="evidence" value="ECO:0007669"/>
    <property type="project" value="TreeGrafter"/>
</dbReference>
<feature type="domain" description="Fatty acid hydroxylase" evidence="5">
    <location>
        <begin position="13"/>
        <end position="137"/>
    </location>
</feature>
<dbReference type="OrthoDB" id="5243888at2"/>
<evidence type="ECO:0000313" key="6">
    <source>
        <dbReference type="EMBL" id="RVT90453.1"/>
    </source>
</evidence>
<dbReference type="AlphaFoldDB" id="A0A437LYR1"/>
<keyword evidence="4" id="KW-1133">Transmembrane helix</keyword>
<sequence>MTSPILSGCAIALVTVLFMEAVAYGVHRYVMHGIGWPLHRSHHVPRTGLFEANDLYGLLFAGMSLVLILGSSWREMAYWIGIGMALYGLLYALLHDGLVHRRIPFIRAPRRGYLLRLIKAHHIHHAVKTRKGAVSFGFLYAPPVETLARRVRKLPQN</sequence>
<name>A0A437LYR1_9SPHN</name>
<feature type="transmembrane region" description="Helical" evidence="4">
    <location>
        <begin position="49"/>
        <end position="69"/>
    </location>
</feature>
<evidence type="ECO:0000259" key="5">
    <source>
        <dbReference type="Pfam" id="PF04116"/>
    </source>
</evidence>
<dbReference type="InterPro" id="IPR045019">
    <property type="entry name" value="BETA-OHASE-like"/>
</dbReference>
<organism evidence="6 7">
    <name type="scientific">Sphingomonas crocodyli</name>
    <dbReference type="NCBI Taxonomy" id="1979270"/>
    <lineage>
        <taxon>Bacteria</taxon>
        <taxon>Pseudomonadati</taxon>
        <taxon>Pseudomonadota</taxon>
        <taxon>Alphaproteobacteria</taxon>
        <taxon>Sphingomonadales</taxon>
        <taxon>Sphingomonadaceae</taxon>
        <taxon>Sphingomonas</taxon>
    </lineage>
</organism>
<dbReference type="GO" id="GO:0016119">
    <property type="term" value="P:carotene metabolic process"/>
    <property type="evidence" value="ECO:0007669"/>
    <property type="project" value="TreeGrafter"/>
</dbReference>
<dbReference type="GO" id="GO:0005506">
    <property type="term" value="F:iron ion binding"/>
    <property type="evidence" value="ECO:0007669"/>
    <property type="project" value="InterPro"/>
</dbReference>
<dbReference type="InterPro" id="IPR006694">
    <property type="entry name" value="Fatty_acid_hydroxylase"/>
</dbReference>
<dbReference type="PANTHER" id="PTHR31899:SF9">
    <property type="entry name" value="BETA-CAROTENE 3-HYDROXYLASE 1, CHLOROPLASTIC"/>
    <property type="match status" value="1"/>
</dbReference>